<comment type="subcellular location">
    <subcellularLocation>
        <location evidence="7">Cytoplasm</location>
    </subcellularLocation>
</comment>
<dbReference type="PROSITE" id="PS51476">
    <property type="entry name" value="PROTEASOME_BETA_2"/>
    <property type="match status" value="1"/>
</dbReference>
<dbReference type="GO" id="GO:0051603">
    <property type="term" value="P:proteolysis involved in protein catabolic process"/>
    <property type="evidence" value="ECO:0007669"/>
    <property type="project" value="InterPro"/>
</dbReference>
<dbReference type="InterPro" id="IPR023333">
    <property type="entry name" value="Proteasome_suB-type"/>
</dbReference>
<dbReference type="PIRSF" id="PIRSF039093">
    <property type="entry name" value="HslV"/>
    <property type="match status" value="1"/>
</dbReference>
<evidence type="ECO:0000313" key="8">
    <source>
        <dbReference type="EMBL" id="GAD59211.1"/>
    </source>
</evidence>
<dbReference type="Gene3D" id="3.60.20.10">
    <property type="entry name" value="Glutamine Phosphoribosylpyrophosphate, subunit 1, domain 1"/>
    <property type="match status" value="1"/>
</dbReference>
<dbReference type="SUPFAM" id="SSF56235">
    <property type="entry name" value="N-terminal nucleophile aminohydrolases (Ntn hydrolases)"/>
    <property type="match status" value="1"/>
</dbReference>
<keyword evidence="5 7" id="KW-0378">Hydrolase</keyword>
<dbReference type="GO" id="GO:0005839">
    <property type="term" value="C:proteasome core complex"/>
    <property type="evidence" value="ECO:0007669"/>
    <property type="project" value="InterPro"/>
</dbReference>
<dbReference type="AlphaFoldDB" id="A0A8E0KJ77"/>
<name>A0A8E0KJ77_9CAUL</name>
<dbReference type="EC" id="3.4.25.2" evidence="7"/>
<keyword evidence="3 7" id="KW-0645">Protease</keyword>
<feature type="binding site" evidence="7">
    <location>
        <position position="194"/>
    </location>
    <ligand>
        <name>Na(+)</name>
        <dbReference type="ChEBI" id="CHEBI:29101"/>
    </ligand>
</feature>
<keyword evidence="2 7" id="KW-0021">Allosteric enzyme</keyword>
<dbReference type="InterPro" id="IPR029055">
    <property type="entry name" value="Ntn_hydrolases_N"/>
</dbReference>
<evidence type="ECO:0000256" key="2">
    <source>
        <dbReference type="ARBA" id="ARBA00022533"/>
    </source>
</evidence>
<dbReference type="EMBL" id="BATC01000021">
    <property type="protein sequence ID" value="GAD59211.1"/>
    <property type="molecule type" value="Genomic_DNA"/>
</dbReference>
<evidence type="ECO:0000256" key="3">
    <source>
        <dbReference type="ARBA" id="ARBA00022670"/>
    </source>
</evidence>
<comment type="function">
    <text evidence="7">Protease subunit of a proteasome-like degradation complex believed to be a general protein degrading machinery.</text>
</comment>
<sequence>MNILNRILGGLIAAEQTAISCGMSMNTTPQGAFPDWHGTTIIAVRKNGRTVIAGDGQVSMGPTIVKGAARKVRVLAGGKVLAGFAGATADAFTLIERLEAKLEQYPDQLARACVDLAKDWRTDRYLRRLEAMLLVADASSIFTVTGVGDVLEPEHGVAAVGSGGNFALAAARALSDHTDMDAEQIARKAMAIAADICVYTNGNLTVETLD</sequence>
<evidence type="ECO:0000256" key="5">
    <source>
        <dbReference type="ARBA" id="ARBA00022801"/>
    </source>
</evidence>
<dbReference type="InterPro" id="IPR001353">
    <property type="entry name" value="Proteasome_sua/b"/>
</dbReference>
<dbReference type="CDD" id="cd01913">
    <property type="entry name" value="protease_HslV"/>
    <property type="match status" value="1"/>
</dbReference>
<organism evidence="8 9">
    <name type="scientific">Brevundimonas abyssalis TAR-001</name>
    <dbReference type="NCBI Taxonomy" id="1391729"/>
    <lineage>
        <taxon>Bacteria</taxon>
        <taxon>Pseudomonadati</taxon>
        <taxon>Pseudomonadota</taxon>
        <taxon>Alphaproteobacteria</taxon>
        <taxon>Caulobacterales</taxon>
        <taxon>Caulobacteraceae</taxon>
        <taxon>Brevundimonas</taxon>
    </lineage>
</organism>
<comment type="activity regulation">
    <text evidence="7">Allosterically activated by HslU binding.</text>
</comment>
<reference evidence="9" key="1">
    <citation type="journal article" date="2013" name="Genome Announc.">
        <title>Draft Genome Sequence of the Dimorphic Prosthecate Bacterium Brevundimonas abyssalis TAR-001T.</title>
        <authorList>
            <person name="Tsubouchi T."/>
            <person name="Nishi S."/>
            <person name="Usui K."/>
            <person name="Shimane Y."/>
            <person name="Takaki Y."/>
            <person name="Maruyama T."/>
            <person name="Hatada Y."/>
        </authorList>
    </citation>
    <scope>NUCLEOTIDE SEQUENCE [LARGE SCALE GENOMIC DNA]</scope>
    <source>
        <strain evidence="9">TAR-001</strain>
    </source>
</reference>
<comment type="caution">
    <text evidence="8">The sequence shown here is derived from an EMBL/GenBank/DDBJ whole genome shotgun (WGS) entry which is preliminary data.</text>
</comment>
<dbReference type="Pfam" id="PF00227">
    <property type="entry name" value="Proteasome"/>
    <property type="match status" value="1"/>
</dbReference>
<comment type="catalytic activity">
    <reaction evidence="7">
        <text>ATP-dependent cleavage of peptide bonds with broad specificity.</text>
        <dbReference type="EC" id="3.4.25.2"/>
    </reaction>
</comment>
<keyword evidence="7" id="KW-0963">Cytoplasm</keyword>
<proteinExistence type="inferred from homology"/>
<dbReference type="GO" id="GO:0009376">
    <property type="term" value="C:HslUV protease complex"/>
    <property type="evidence" value="ECO:0007669"/>
    <property type="project" value="UniProtKB-UniRule"/>
</dbReference>
<dbReference type="Proteomes" id="UP000016569">
    <property type="component" value="Unassembled WGS sequence"/>
</dbReference>
<feature type="binding site" evidence="7">
    <location>
        <position position="200"/>
    </location>
    <ligand>
        <name>Na(+)</name>
        <dbReference type="ChEBI" id="CHEBI:29101"/>
    </ligand>
</feature>
<evidence type="ECO:0000256" key="4">
    <source>
        <dbReference type="ARBA" id="ARBA00022698"/>
    </source>
</evidence>
<dbReference type="HAMAP" id="MF_00248">
    <property type="entry name" value="HslV"/>
    <property type="match status" value="1"/>
</dbReference>
<keyword evidence="4 7" id="KW-0888">Threonine protease</keyword>
<keyword evidence="6 7" id="KW-0915">Sodium</keyword>
<evidence type="ECO:0000256" key="6">
    <source>
        <dbReference type="ARBA" id="ARBA00023053"/>
    </source>
</evidence>
<dbReference type="GO" id="GO:0046872">
    <property type="term" value="F:metal ion binding"/>
    <property type="evidence" value="ECO:0007669"/>
    <property type="project" value="UniProtKB-KW"/>
</dbReference>
<dbReference type="PANTHER" id="PTHR32194:SF7">
    <property type="entry name" value="ATP-DEPENDENT PROTEASE SUBUNIT HSLV"/>
    <property type="match status" value="1"/>
</dbReference>
<dbReference type="PANTHER" id="PTHR32194">
    <property type="entry name" value="METALLOPROTEASE TLDD"/>
    <property type="match status" value="1"/>
</dbReference>
<dbReference type="NCBIfam" id="TIGR03692">
    <property type="entry name" value="ATP_dep_HslV"/>
    <property type="match status" value="1"/>
</dbReference>
<dbReference type="NCBIfam" id="NF003964">
    <property type="entry name" value="PRK05456.1"/>
    <property type="match status" value="1"/>
</dbReference>
<comment type="subunit">
    <text evidence="7">A double ring-shaped homohexamer of HslV is capped on each side by a ring-shaped HslU homohexamer. The assembly of the HslU/HslV complex is dependent on binding of ATP.</text>
</comment>
<evidence type="ECO:0000256" key="1">
    <source>
        <dbReference type="ARBA" id="ARBA00006053"/>
    </source>
</evidence>
<keyword evidence="9" id="KW-1185">Reference proteome</keyword>
<evidence type="ECO:0000256" key="7">
    <source>
        <dbReference type="HAMAP-Rule" id="MF_00248"/>
    </source>
</evidence>
<gene>
    <name evidence="7" type="primary">hslV</name>
    <name evidence="8" type="ORF">MBEBAB_1461</name>
</gene>
<dbReference type="GO" id="GO:0004298">
    <property type="term" value="F:threonine-type endopeptidase activity"/>
    <property type="evidence" value="ECO:0007669"/>
    <property type="project" value="UniProtKB-KW"/>
</dbReference>
<accession>A0A8E0KJ77</accession>
<keyword evidence="7" id="KW-0479">Metal-binding</keyword>
<feature type="binding site" evidence="7">
    <location>
        <position position="197"/>
    </location>
    <ligand>
        <name>Na(+)</name>
        <dbReference type="ChEBI" id="CHEBI:29101"/>
    </ligand>
</feature>
<feature type="active site" evidence="7">
    <location>
        <position position="39"/>
    </location>
</feature>
<comment type="similarity">
    <text evidence="1 7">Belongs to the peptidase T1B family. HslV subfamily.</text>
</comment>
<protein>
    <recommendedName>
        <fullName evidence="7">ATP-dependent protease subunit HslV</fullName>
        <ecNumber evidence="7">3.4.25.2</ecNumber>
    </recommendedName>
</protein>
<dbReference type="InterPro" id="IPR022281">
    <property type="entry name" value="ATP-dep_Prtase_HsIV_su"/>
</dbReference>
<evidence type="ECO:0000313" key="9">
    <source>
        <dbReference type="Proteomes" id="UP000016569"/>
    </source>
</evidence>